<dbReference type="Proteomes" id="UP000249499">
    <property type="component" value="Plasmid pRt1078"/>
</dbReference>
<gene>
    <name evidence="19" type="ORF">PR017_21400</name>
</gene>
<reference evidence="20" key="2">
    <citation type="journal article" date="2023" name="MicrobiologyOpen">
        <title>Genomics of the tumorigenes clade of the family Rhizobiaceae and description of Rhizobium rhododendri sp. nov.</title>
        <authorList>
            <person name="Kuzmanovic N."/>
            <person name="diCenzo G.C."/>
            <person name="Bunk B."/>
            <person name="Sproeer C."/>
            <person name="Fruehling A."/>
            <person name="Neumann-Schaal M."/>
            <person name="Overmann J."/>
            <person name="Smalla K."/>
        </authorList>
    </citation>
    <scope>NUCLEOTIDE SEQUENCE [LARGE SCALE GENOMIC DNA]</scope>
    <source>
        <strain evidence="20">1078</strain>
        <plasmid evidence="20">pRt1078</plasmid>
    </source>
</reference>
<name>A0AAF1KD00_9HYPH</name>
<dbReference type="InterPro" id="IPR003763">
    <property type="entry name" value="CDP-diacylglyc_Pase"/>
</dbReference>
<comment type="pathway">
    <text evidence="3">Phospholipid metabolism; CDP-diacylglycerol degradation; phosphatidate from CDP-diacylglycerol: step 1/1.</text>
</comment>
<organism evidence="19 20">
    <name type="scientific">Rhizobium tumorigenes</name>
    <dbReference type="NCBI Taxonomy" id="2041385"/>
    <lineage>
        <taxon>Bacteria</taxon>
        <taxon>Pseudomonadati</taxon>
        <taxon>Pseudomonadota</taxon>
        <taxon>Alphaproteobacteria</taxon>
        <taxon>Hyphomicrobiales</taxon>
        <taxon>Rhizobiaceae</taxon>
        <taxon>Rhizobium/Agrobacterium group</taxon>
        <taxon>Rhizobium</taxon>
    </lineage>
</organism>
<evidence type="ECO:0000256" key="11">
    <source>
        <dbReference type="ARBA" id="ARBA00022801"/>
    </source>
</evidence>
<evidence type="ECO:0000256" key="8">
    <source>
        <dbReference type="ARBA" id="ARBA00022475"/>
    </source>
</evidence>
<evidence type="ECO:0000256" key="12">
    <source>
        <dbReference type="ARBA" id="ARBA00022989"/>
    </source>
</evidence>
<accession>A0AAF1KD00</accession>
<dbReference type="Pfam" id="PF02611">
    <property type="entry name" value="CDH"/>
    <property type="match status" value="1"/>
</dbReference>
<keyword evidence="15" id="KW-0594">Phospholipid biosynthesis</keyword>
<dbReference type="GO" id="GO:0008715">
    <property type="term" value="F:CDP-diacylglycerol diphosphatase activity"/>
    <property type="evidence" value="ECO:0007669"/>
    <property type="project" value="UniProtKB-EC"/>
</dbReference>
<sequence>MNYRRLFLSASIVVVAVLTSSYASRSALGLVIDSCEFNLSMTGSPFPCLKIIQSPRQLSAYAILREPTHKERTILTPLDAISGIEDPRLVSADGPNYFDDAWKERSIVLDSYPQKNDWLDAALAINAATNRTQDHLHIHIGCVSARFKSALSGKRDEIDDLSFRKLKTDTAWRSFWVKFYAGENLTSINPFHIVADGVPGAREDMQDVAIGIVGASSSTGQRGFYILAQLLGHTGFPGSAEDLLDPKCSR</sequence>
<proteinExistence type="inferred from homology"/>
<evidence type="ECO:0000256" key="4">
    <source>
        <dbReference type="ARBA" id="ARBA00005189"/>
    </source>
</evidence>
<evidence type="ECO:0000256" key="5">
    <source>
        <dbReference type="ARBA" id="ARBA00006435"/>
    </source>
</evidence>
<dbReference type="Gene3D" id="3.30.428.30">
    <property type="entry name" value="HIT family - CDH-like"/>
    <property type="match status" value="1"/>
</dbReference>
<evidence type="ECO:0000256" key="9">
    <source>
        <dbReference type="ARBA" id="ARBA00022516"/>
    </source>
</evidence>
<keyword evidence="9" id="KW-0444">Lipid biosynthesis</keyword>
<evidence type="ECO:0000256" key="16">
    <source>
        <dbReference type="ARBA" id="ARBA00023264"/>
    </source>
</evidence>
<dbReference type="GO" id="GO:0005886">
    <property type="term" value="C:plasma membrane"/>
    <property type="evidence" value="ECO:0007669"/>
    <property type="project" value="UniProtKB-SubCell"/>
</dbReference>
<keyword evidence="11 19" id="KW-0378">Hydrolase</keyword>
<dbReference type="EMBL" id="CP117256">
    <property type="protein sequence ID" value="WFR97726.1"/>
    <property type="molecule type" value="Genomic_DNA"/>
</dbReference>
<evidence type="ECO:0000313" key="20">
    <source>
        <dbReference type="Proteomes" id="UP000249499"/>
    </source>
</evidence>
<keyword evidence="12" id="KW-1133">Transmembrane helix</keyword>
<evidence type="ECO:0000256" key="7">
    <source>
        <dbReference type="ARBA" id="ARBA00019608"/>
    </source>
</evidence>
<dbReference type="EC" id="3.6.1.26" evidence="6"/>
<dbReference type="RefSeq" id="WP_111222020.1">
    <property type="nucleotide sequence ID" value="NZ_CP117256.1"/>
</dbReference>
<keyword evidence="13" id="KW-0443">Lipid metabolism</keyword>
<evidence type="ECO:0000256" key="1">
    <source>
        <dbReference type="ARBA" id="ARBA00001007"/>
    </source>
</evidence>
<keyword evidence="19" id="KW-0614">Plasmid</keyword>
<evidence type="ECO:0000256" key="17">
    <source>
        <dbReference type="ARBA" id="ARBA00032888"/>
    </source>
</evidence>
<dbReference type="SUPFAM" id="SSF54197">
    <property type="entry name" value="HIT-like"/>
    <property type="match status" value="1"/>
</dbReference>
<evidence type="ECO:0000256" key="14">
    <source>
        <dbReference type="ARBA" id="ARBA00023136"/>
    </source>
</evidence>
<evidence type="ECO:0000256" key="3">
    <source>
        <dbReference type="ARBA" id="ARBA00004927"/>
    </source>
</evidence>
<comment type="pathway">
    <text evidence="4">Lipid metabolism.</text>
</comment>
<keyword evidence="16" id="KW-1208">Phospholipid metabolism</keyword>
<reference evidence="19 20" key="1">
    <citation type="journal article" date="2018" name="Sci. Rep.">
        <title>Rhizobium tumorigenes sp. nov., a novel plant tumorigenic bacterium isolated from cane gall tumors on thornless blackberry.</title>
        <authorList>
            <person name="Kuzmanovi N."/>
            <person name="Smalla K."/>
            <person name="Gronow S."/>
            <person name="PuBawska J."/>
        </authorList>
    </citation>
    <scope>NUCLEOTIDE SEQUENCE [LARGE SCALE GENOMIC DNA]</scope>
    <source>
        <strain evidence="19 20">1078</strain>
    </source>
</reference>
<dbReference type="KEGG" id="rtu:PR017_21400"/>
<keyword evidence="10" id="KW-0812">Transmembrane</keyword>
<evidence type="ECO:0000256" key="15">
    <source>
        <dbReference type="ARBA" id="ARBA00023209"/>
    </source>
</evidence>
<keyword evidence="8" id="KW-1003">Cell membrane</keyword>
<evidence type="ECO:0000256" key="13">
    <source>
        <dbReference type="ARBA" id="ARBA00023098"/>
    </source>
</evidence>
<evidence type="ECO:0000256" key="18">
    <source>
        <dbReference type="ARBA" id="ARBA00032892"/>
    </source>
</evidence>
<keyword evidence="20" id="KW-1185">Reference proteome</keyword>
<comment type="subcellular location">
    <subcellularLocation>
        <location evidence="2">Cell membrane</location>
        <topology evidence="2">Single-pass membrane protein</topology>
    </subcellularLocation>
</comment>
<evidence type="ECO:0000256" key="2">
    <source>
        <dbReference type="ARBA" id="ARBA00004162"/>
    </source>
</evidence>
<evidence type="ECO:0000256" key="10">
    <source>
        <dbReference type="ARBA" id="ARBA00022692"/>
    </source>
</evidence>
<keyword evidence="14" id="KW-0472">Membrane</keyword>
<dbReference type="AlphaFoldDB" id="A0AAF1KD00"/>
<evidence type="ECO:0000256" key="6">
    <source>
        <dbReference type="ARBA" id="ARBA00012375"/>
    </source>
</evidence>
<evidence type="ECO:0000313" key="19">
    <source>
        <dbReference type="EMBL" id="WFR97726.1"/>
    </source>
</evidence>
<dbReference type="InterPro" id="IPR036265">
    <property type="entry name" value="HIT-like_sf"/>
</dbReference>
<protein>
    <recommendedName>
        <fullName evidence="7">CDP-diacylglycerol pyrophosphatase</fullName>
        <ecNumber evidence="6">3.6.1.26</ecNumber>
    </recommendedName>
    <alternativeName>
        <fullName evidence="17">CDP-diacylglycerol phosphatidylhydrolase</fullName>
    </alternativeName>
    <alternativeName>
        <fullName evidence="18">CDP-diglyceride hydrolase</fullName>
    </alternativeName>
</protein>
<comment type="catalytic activity">
    <reaction evidence="1">
        <text>a CDP-1,2-diacyl-sn-glycerol + H2O = a 1,2-diacyl-sn-glycero-3-phosphate + CMP + 2 H(+)</text>
        <dbReference type="Rhea" id="RHEA:15221"/>
        <dbReference type="ChEBI" id="CHEBI:15377"/>
        <dbReference type="ChEBI" id="CHEBI:15378"/>
        <dbReference type="ChEBI" id="CHEBI:58332"/>
        <dbReference type="ChEBI" id="CHEBI:58608"/>
        <dbReference type="ChEBI" id="CHEBI:60377"/>
        <dbReference type="EC" id="3.6.1.26"/>
    </reaction>
</comment>
<geneLocation type="plasmid" evidence="19 20">
    <name>pRt1078</name>
</geneLocation>
<dbReference type="GO" id="GO:0008654">
    <property type="term" value="P:phospholipid biosynthetic process"/>
    <property type="evidence" value="ECO:0007669"/>
    <property type="project" value="UniProtKB-KW"/>
</dbReference>
<comment type="similarity">
    <text evidence="5">Belongs to the Cdh family.</text>
</comment>